<dbReference type="PANTHER" id="PTHR42951:SF22">
    <property type="entry name" value="METALLO BETA-LACTAMASE SUPERFAMILY LIPOPROTEIN"/>
    <property type="match status" value="1"/>
</dbReference>
<dbReference type="InterPro" id="IPR025883">
    <property type="entry name" value="Cadherin-like_domain"/>
</dbReference>
<dbReference type="Pfam" id="PF12733">
    <property type="entry name" value="Cadherin-like"/>
    <property type="match status" value="1"/>
</dbReference>
<dbReference type="Gene3D" id="3.60.15.10">
    <property type="entry name" value="Ribonuclease Z/Hydroxyacylglutathione hydrolase-like"/>
    <property type="match status" value="1"/>
</dbReference>
<comment type="caution">
    <text evidence="2">The sequence shown here is derived from an EMBL/GenBank/DDBJ whole genome shotgun (WGS) entry which is preliminary data.</text>
</comment>
<sequence>MSAVNSSAARVAAPTAIPAPGTFHVTQRVTLLCATPGATIHYTTDGSTPSADSPVFDPYVLPVLDAVNQGTRGVAFSYTIKALALKDGMDPSAVASFEYTIERRDTDSYISEEIYPGVHMITDYDDTKMYVVAGSERAMLIDAGLGNGNLRAFVEKLVGDKPLDVVISHGHPDHIAAMGQFQDHYDVYMNHRDLPMIERFIERMNMHIDREQIDDLREGMRFDLGDRSFVVYEVPGHSDGCVVLLDEASGLLIAGDAIGSNRVSIPDSLWMQFPGVMPIDTYLSSLRVFRAKVQGKIKEIVGGHNDVALHGEEYLDNLERAAQLLVDEGEDVLVPSLRPIDAWQVVVGDRLTDANWAAINVAKGRCLSAPPAQIATLSNLQVRGAALTPGFTPDQTEYTAQVAGDTAEIIATTTSSRARSLLVNGAPVASGEAFMAQLANGDTTFMIDVTSPDSSVTQTYTLVVRRG</sequence>
<dbReference type="InterPro" id="IPR001279">
    <property type="entry name" value="Metallo-B-lactamas"/>
</dbReference>
<dbReference type="Pfam" id="PF13290">
    <property type="entry name" value="CHB_HEX_C_1"/>
    <property type="match status" value="1"/>
</dbReference>
<evidence type="ECO:0000313" key="3">
    <source>
        <dbReference type="Proteomes" id="UP000050509"/>
    </source>
</evidence>
<keyword evidence="3" id="KW-1185">Reference proteome</keyword>
<accession>A0A0P9DEZ7</accession>
<name>A0A0P9DEZ7_9CHLR</name>
<evidence type="ECO:0000313" key="2">
    <source>
        <dbReference type="EMBL" id="KPV51644.1"/>
    </source>
</evidence>
<dbReference type="Proteomes" id="UP000050509">
    <property type="component" value="Unassembled WGS sequence"/>
</dbReference>
<organism evidence="2 3">
    <name type="scientific">Kouleothrix aurantiaca</name>
    <dbReference type="NCBI Taxonomy" id="186479"/>
    <lineage>
        <taxon>Bacteria</taxon>
        <taxon>Bacillati</taxon>
        <taxon>Chloroflexota</taxon>
        <taxon>Chloroflexia</taxon>
        <taxon>Chloroflexales</taxon>
        <taxon>Roseiflexineae</taxon>
        <taxon>Roseiflexaceae</taxon>
        <taxon>Kouleothrix</taxon>
    </lineage>
</organism>
<dbReference type="InterPro" id="IPR036866">
    <property type="entry name" value="RibonucZ/Hydroxyglut_hydro"/>
</dbReference>
<feature type="domain" description="Metallo-beta-lactamase" evidence="1">
    <location>
        <begin position="126"/>
        <end position="304"/>
    </location>
</feature>
<evidence type="ECO:0000259" key="1">
    <source>
        <dbReference type="SMART" id="SM00849"/>
    </source>
</evidence>
<dbReference type="Pfam" id="PF00753">
    <property type="entry name" value="Lactamase_B"/>
    <property type="match status" value="1"/>
</dbReference>
<dbReference type="PANTHER" id="PTHR42951">
    <property type="entry name" value="METALLO-BETA-LACTAMASE DOMAIN-CONTAINING"/>
    <property type="match status" value="1"/>
</dbReference>
<dbReference type="InterPro" id="IPR050855">
    <property type="entry name" value="NDM-1-like"/>
</dbReference>
<dbReference type="AlphaFoldDB" id="A0A0P9DEZ7"/>
<gene>
    <name evidence="2" type="ORF">SE17_20035</name>
</gene>
<dbReference type="SUPFAM" id="SSF56281">
    <property type="entry name" value="Metallo-hydrolase/oxidoreductase"/>
    <property type="match status" value="1"/>
</dbReference>
<proteinExistence type="predicted"/>
<protein>
    <recommendedName>
        <fullName evidence="1">Metallo-beta-lactamase domain-containing protein</fullName>
    </recommendedName>
</protein>
<reference evidence="2 3" key="1">
    <citation type="submission" date="2015-09" db="EMBL/GenBank/DDBJ databases">
        <title>Draft genome sequence of Kouleothrix aurantiaca JCM 19913.</title>
        <authorList>
            <person name="Hemp J."/>
        </authorList>
    </citation>
    <scope>NUCLEOTIDE SEQUENCE [LARGE SCALE GENOMIC DNA]</scope>
    <source>
        <strain evidence="2 3">COM-B</strain>
    </source>
</reference>
<dbReference type="EMBL" id="LJCR01000831">
    <property type="protein sequence ID" value="KPV51644.1"/>
    <property type="molecule type" value="Genomic_DNA"/>
</dbReference>
<dbReference type="InterPro" id="IPR059177">
    <property type="entry name" value="GH29D-like_dom"/>
</dbReference>
<dbReference type="SMART" id="SM00849">
    <property type="entry name" value="Lactamase_B"/>
    <property type="match status" value="1"/>
</dbReference>